<evidence type="ECO:0000256" key="2">
    <source>
        <dbReference type="ARBA" id="ARBA00022679"/>
    </source>
</evidence>
<evidence type="ECO:0000256" key="5">
    <source>
        <dbReference type="ARBA" id="ARBA00022840"/>
    </source>
</evidence>
<evidence type="ECO:0000259" key="6">
    <source>
        <dbReference type="Pfam" id="PF13581"/>
    </source>
</evidence>
<dbReference type="Gene3D" id="3.30.565.10">
    <property type="entry name" value="Histidine kinase-like ATPase, C-terminal domain"/>
    <property type="match status" value="1"/>
</dbReference>
<dbReference type="EMBL" id="JAFBEC010000012">
    <property type="protein sequence ID" value="MBM7634443.1"/>
    <property type="molecule type" value="Genomic_DNA"/>
</dbReference>
<dbReference type="Pfam" id="PF13581">
    <property type="entry name" value="HATPase_c_2"/>
    <property type="match status" value="1"/>
</dbReference>
<dbReference type="InterPro" id="IPR050267">
    <property type="entry name" value="Anti-sigma-factor_SerPK"/>
</dbReference>
<dbReference type="InterPro" id="IPR036890">
    <property type="entry name" value="HATPase_C_sf"/>
</dbReference>
<dbReference type="CDD" id="cd16936">
    <property type="entry name" value="HATPase_RsbW-like"/>
    <property type="match status" value="1"/>
</dbReference>
<dbReference type="GO" id="GO:0004674">
    <property type="term" value="F:protein serine/threonine kinase activity"/>
    <property type="evidence" value="ECO:0007669"/>
    <property type="project" value="UniProtKB-EC"/>
</dbReference>
<dbReference type="PANTHER" id="PTHR35526:SF9">
    <property type="entry name" value="SERINE-PROTEIN KINASE RSBW"/>
    <property type="match status" value="1"/>
</dbReference>
<reference evidence="7 8" key="1">
    <citation type="submission" date="2021-01" db="EMBL/GenBank/DDBJ databases">
        <title>Genomic Encyclopedia of Type Strains, Phase IV (KMG-IV): sequencing the most valuable type-strain genomes for metagenomic binning, comparative biology and taxonomic classification.</title>
        <authorList>
            <person name="Goeker M."/>
        </authorList>
    </citation>
    <scope>NUCLEOTIDE SEQUENCE [LARGE SCALE GENOMIC DNA]</scope>
    <source>
        <strain evidence="7 8">DSM 25540</strain>
    </source>
</reference>
<evidence type="ECO:0000256" key="4">
    <source>
        <dbReference type="ARBA" id="ARBA00022777"/>
    </source>
</evidence>
<proteinExistence type="predicted"/>
<keyword evidence="3" id="KW-0547">Nucleotide-binding</keyword>
<dbReference type="NCBIfam" id="NF003144">
    <property type="entry name" value="PRK04069.1"/>
    <property type="match status" value="1"/>
</dbReference>
<dbReference type="NCBIfam" id="TIGR01924">
    <property type="entry name" value="rsbW_low_gc"/>
    <property type="match status" value="1"/>
</dbReference>
<gene>
    <name evidence="7" type="ORF">JOD17_003549</name>
</gene>
<keyword evidence="1" id="KW-0723">Serine/threonine-protein kinase</keyword>
<evidence type="ECO:0000313" key="7">
    <source>
        <dbReference type="EMBL" id="MBM7634443.1"/>
    </source>
</evidence>
<organism evidence="7 8">
    <name type="scientific">Geomicrobium sediminis</name>
    <dbReference type="NCBI Taxonomy" id="1347788"/>
    <lineage>
        <taxon>Bacteria</taxon>
        <taxon>Bacillati</taxon>
        <taxon>Bacillota</taxon>
        <taxon>Bacilli</taxon>
        <taxon>Bacillales</taxon>
        <taxon>Geomicrobium</taxon>
    </lineage>
</organism>
<evidence type="ECO:0000256" key="1">
    <source>
        <dbReference type="ARBA" id="ARBA00022527"/>
    </source>
</evidence>
<evidence type="ECO:0000256" key="3">
    <source>
        <dbReference type="ARBA" id="ARBA00022741"/>
    </source>
</evidence>
<comment type="caution">
    <text evidence="7">The sequence shown here is derived from an EMBL/GenBank/DDBJ whole genome shotgun (WGS) entry which is preliminary data.</text>
</comment>
<name>A0ABS2PG83_9BACL</name>
<dbReference type="InterPro" id="IPR010193">
    <property type="entry name" value="RsbW"/>
</dbReference>
<keyword evidence="2 7" id="KW-0808">Transferase</keyword>
<dbReference type="InterPro" id="IPR003594">
    <property type="entry name" value="HATPase_dom"/>
</dbReference>
<dbReference type="PANTHER" id="PTHR35526">
    <property type="entry name" value="ANTI-SIGMA-F FACTOR RSBW-RELATED"/>
    <property type="match status" value="1"/>
</dbReference>
<feature type="domain" description="Histidine kinase/HSP90-like ATPase" evidence="6">
    <location>
        <begin position="12"/>
        <end position="138"/>
    </location>
</feature>
<protein>
    <submittedName>
        <fullName evidence="7">Serine/threonine-protein kinase RsbW</fullName>
        <ecNumber evidence="7">2.7.11.1</ecNumber>
    </submittedName>
</protein>
<dbReference type="Proteomes" id="UP000741863">
    <property type="component" value="Unassembled WGS sequence"/>
</dbReference>
<dbReference type="SUPFAM" id="SSF55874">
    <property type="entry name" value="ATPase domain of HSP90 chaperone/DNA topoisomerase II/histidine kinase"/>
    <property type="match status" value="1"/>
</dbReference>
<keyword evidence="4 7" id="KW-0418">Kinase</keyword>
<keyword evidence="8" id="KW-1185">Reference proteome</keyword>
<dbReference type="RefSeq" id="WP_204699237.1">
    <property type="nucleotide sequence ID" value="NZ_JAFBEC010000012.1"/>
</dbReference>
<sequence length="158" mass="17141">MSSKNDSIEMSVPAKAEYIGILRLTASGIANRVGYSYDVIEDIKVSMAEACTNVVDHAYKDGSGDIKVKFDLCNDYLQIQVSDEGTEKKTLAKSNGPVDANKPIEELQEGGLGLFLIETLMDEVEITQDNGVTITMKKFVQRDEVAQGADGVETTANN</sequence>
<keyword evidence="5" id="KW-0067">ATP-binding</keyword>
<dbReference type="EC" id="2.7.11.1" evidence="7"/>
<evidence type="ECO:0000313" key="8">
    <source>
        <dbReference type="Proteomes" id="UP000741863"/>
    </source>
</evidence>
<accession>A0ABS2PG83</accession>